<keyword evidence="2" id="KW-1133">Transmembrane helix</keyword>
<dbReference type="Proteomes" id="UP000279306">
    <property type="component" value="Chromosome"/>
</dbReference>
<protein>
    <submittedName>
        <fullName evidence="5">Virulence factor Mce family protein</fullName>
    </submittedName>
</protein>
<dbReference type="NCBIfam" id="TIGR00996">
    <property type="entry name" value="Mtu_fam_mce"/>
    <property type="match status" value="1"/>
</dbReference>
<dbReference type="InterPro" id="IPR005693">
    <property type="entry name" value="Mce"/>
</dbReference>
<feature type="domain" description="Mce/MlaD" evidence="3">
    <location>
        <begin position="40"/>
        <end position="113"/>
    </location>
</feature>
<dbReference type="Pfam" id="PF11887">
    <property type="entry name" value="Mce4_CUP1"/>
    <property type="match status" value="1"/>
</dbReference>
<feature type="transmembrane region" description="Helical" evidence="2">
    <location>
        <begin position="12"/>
        <end position="30"/>
    </location>
</feature>
<evidence type="ECO:0000259" key="3">
    <source>
        <dbReference type="Pfam" id="PF02470"/>
    </source>
</evidence>
<evidence type="ECO:0000256" key="1">
    <source>
        <dbReference type="SAM" id="MobiDB-lite"/>
    </source>
</evidence>
<dbReference type="InterPro" id="IPR052336">
    <property type="entry name" value="MlaD_Phospholipid_Transporter"/>
</dbReference>
<evidence type="ECO:0000313" key="5">
    <source>
        <dbReference type="EMBL" id="VEG52607.1"/>
    </source>
</evidence>
<evidence type="ECO:0000256" key="2">
    <source>
        <dbReference type="SAM" id="Phobius"/>
    </source>
</evidence>
<evidence type="ECO:0000259" key="4">
    <source>
        <dbReference type="Pfam" id="PF11887"/>
    </source>
</evidence>
<dbReference type="Gene3D" id="1.10.287.950">
    <property type="entry name" value="Methyl-accepting chemotaxis protein"/>
    <property type="match status" value="1"/>
</dbReference>
<keyword evidence="2" id="KW-0812">Transmembrane</keyword>
<keyword evidence="2" id="KW-0472">Membrane</keyword>
<dbReference type="STRING" id="1791.GCA_001049355_00493"/>
<dbReference type="InterPro" id="IPR024516">
    <property type="entry name" value="Mce_C"/>
</dbReference>
<dbReference type="Pfam" id="PF02470">
    <property type="entry name" value="MlaD"/>
    <property type="match status" value="1"/>
</dbReference>
<dbReference type="InterPro" id="IPR003399">
    <property type="entry name" value="Mce/MlaD"/>
</dbReference>
<dbReference type="KEGG" id="mauu:NCTC10437_01540"/>
<reference evidence="5 6" key="1">
    <citation type="submission" date="2018-12" db="EMBL/GenBank/DDBJ databases">
        <authorList>
            <consortium name="Pathogen Informatics"/>
        </authorList>
    </citation>
    <scope>NUCLEOTIDE SEQUENCE [LARGE SCALE GENOMIC DNA]</scope>
    <source>
        <strain evidence="5 6">NCTC10437</strain>
    </source>
</reference>
<dbReference type="EMBL" id="LR134356">
    <property type="protein sequence ID" value="VEG52607.1"/>
    <property type="molecule type" value="Genomic_DNA"/>
</dbReference>
<keyword evidence="6" id="KW-1185">Reference proteome</keyword>
<dbReference type="RefSeq" id="WP_048630403.1">
    <property type="nucleotide sequence ID" value="NZ_CVQQ01000001.1"/>
</dbReference>
<dbReference type="PANTHER" id="PTHR33371">
    <property type="entry name" value="INTERMEMBRANE PHOSPHOLIPID TRANSPORT SYSTEM BINDING PROTEIN MLAD-RELATED"/>
    <property type="match status" value="1"/>
</dbReference>
<evidence type="ECO:0000313" key="6">
    <source>
        <dbReference type="Proteomes" id="UP000279306"/>
    </source>
</evidence>
<accession>A0A3S4VPU6</accession>
<feature type="region of interest" description="Disordered" evidence="1">
    <location>
        <begin position="388"/>
        <end position="448"/>
    </location>
</feature>
<feature type="domain" description="Mammalian cell entry C-terminal" evidence="4">
    <location>
        <begin position="119"/>
        <end position="284"/>
    </location>
</feature>
<dbReference type="PANTHER" id="PTHR33371:SF4">
    <property type="entry name" value="INTERMEMBRANE PHOSPHOLIPID TRANSPORT SYSTEM BINDING PROTEIN MLAD"/>
    <property type="match status" value="1"/>
</dbReference>
<gene>
    <name evidence="5" type="ORF">NCTC10437_01540</name>
</gene>
<dbReference type="AlphaFoldDB" id="A0A3S4VPU6"/>
<sequence length="448" mass="47399">MSTFTVRRTVRAVIATLLVAVIAGASWQLMRHMDTQQRSYVTAYFDNSKGIFAGDDVRIRGVNVGKIDTIEPQGTRVKISFWFDARYPVPADAKAVILSPTLVTSRAIQLTPPYHGGATMATGAAIPQARTAVPVEFDDFRVQLEKLTAALQPTEPGNVSTLGALVNTAADNLRGQGPAIRKSIIELSQALSALGDNSGDVFASVKNLSALVSALQGSTDIIRSLNTNLASVSSELSNSPDETGQAVQALSEAANDVRSFVADNRESLGITSDKLTSLSQALNDSIGDIKQLLHIGPTTLENSNNTYFPAQGTVSGVLAANNFSNPITFLCGAIQAASRLNAEQSSKLCVQYLAPIIKNRQYNFPPLGMNPIVGATARPNEVTYSEDWMRPDYIPPQPPAAAASPQTGDLTPGTLPAEAPLLATPQPQPTDPSAGLPGMMLPPQGPPR</sequence>
<dbReference type="OrthoDB" id="4516955at2"/>
<name>A0A3S4VPU6_MYCAU</name>
<dbReference type="GO" id="GO:0005576">
    <property type="term" value="C:extracellular region"/>
    <property type="evidence" value="ECO:0007669"/>
    <property type="project" value="TreeGrafter"/>
</dbReference>
<proteinExistence type="predicted"/>
<organism evidence="5 6">
    <name type="scientific">Mycolicibacterium aurum</name>
    <name type="common">Mycobacterium aurum</name>
    <dbReference type="NCBI Taxonomy" id="1791"/>
    <lineage>
        <taxon>Bacteria</taxon>
        <taxon>Bacillati</taxon>
        <taxon>Actinomycetota</taxon>
        <taxon>Actinomycetes</taxon>
        <taxon>Mycobacteriales</taxon>
        <taxon>Mycobacteriaceae</taxon>
        <taxon>Mycolicibacterium</taxon>
    </lineage>
</organism>